<evidence type="ECO:0000313" key="4">
    <source>
        <dbReference type="Proteomes" id="UP000620104"/>
    </source>
</evidence>
<feature type="domain" description="WSC" evidence="2">
    <location>
        <begin position="523"/>
        <end position="615"/>
    </location>
</feature>
<dbReference type="Proteomes" id="UP000620104">
    <property type="component" value="Unassembled WGS sequence"/>
</dbReference>
<protein>
    <recommendedName>
        <fullName evidence="2">WSC domain-containing protein</fullName>
    </recommendedName>
</protein>
<comment type="caution">
    <text evidence="3">The sequence shown here is derived from an EMBL/GenBank/DDBJ whole genome shotgun (WGS) entry which is preliminary data.</text>
</comment>
<dbReference type="InterPro" id="IPR029058">
    <property type="entry name" value="AB_hydrolase_fold"/>
</dbReference>
<evidence type="ECO:0000259" key="2">
    <source>
        <dbReference type="PROSITE" id="PS51212"/>
    </source>
</evidence>
<dbReference type="OrthoDB" id="5985073at2759"/>
<feature type="signal peptide" evidence="1">
    <location>
        <begin position="1"/>
        <end position="22"/>
    </location>
</feature>
<evidence type="ECO:0000313" key="3">
    <source>
        <dbReference type="EMBL" id="GHJ84917.1"/>
    </source>
</evidence>
<keyword evidence="4" id="KW-1185">Reference proteome</keyword>
<dbReference type="PANTHER" id="PTHR35560:SF3">
    <property type="entry name" value="PEPTIDASE S9 PROLYL OLIGOPEPTIDASE CATALYTIC DOMAIN-CONTAINING PROTEIN"/>
    <property type="match status" value="1"/>
</dbReference>
<dbReference type="SUPFAM" id="SSF53474">
    <property type="entry name" value="alpha/beta-Hydrolases"/>
    <property type="match status" value="1"/>
</dbReference>
<dbReference type="AlphaFoldDB" id="A0A8H3TPM6"/>
<dbReference type="PROSITE" id="PS51212">
    <property type="entry name" value="WSC"/>
    <property type="match status" value="2"/>
</dbReference>
<name>A0A8H3TPM6_9TREE</name>
<dbReference type="Pfam" id="PF01822">
    <property type="entry name" value="WSC"/>
    <property type="match status" value="2"/>
</dbReference>
<evidence type="ECO:0000256" key="1">
    <source>
        <dbReference type="SAM" id="SignalP"/>
    </source>
</evidence>
<feature type="chain" id="PRO_5034308460" description="WSC domain-containing protein" evidence="1">
    <location>
        <begin position="23"/>
        <end position="1100"/>
    </location>
</feature>
<dbReference type="PANTHER" id="PTHR35560">
    <property type="entry name" value="BLL0132 PROTEIN"/>
    <property type="match status" value="1"/>
</dbReference>
<dbReference type="InterPro" id="IPR003609">
    <property type="entry name" value="Pan_app"/>
</dbReference>
<accession>A0A8H3TPM6</accession>
<dbReference type="SMART" id="SM00321">
    <property type="entry name" value="WSC"/>
    <property type="match status" value="2"/>
</dbReference>
<dbReference type="Pfam" id="PF14295">
    <property type="entry name" value="PAN_4"/>
    <property type="match status" value="4"/>
</dbReference>
<proteinExistence type="predicted"/>
<keyword evidence="1" id="KW-0732">Signal</keyword>
<dbReference type="EMBL" id="BLZA01000009">
    <property type="protein sequence ID" value="GHJ84917.1"/>
    <property type="molecule type" value="Genomic_DNA"/>
</dbReference>
<organism evidence="3 4">
    <name type="scientific">Naganishia liquefaciens</name>
    <dbReference type="NCBI Taxonomy" id="104408"/>
    <lineage>
        <taxon>Eukaryota</taxon>
        <taxon>Fungi</taxon>
        <taxon>Dikarya</taxon>
        <taxon>Basidiomycota</taxon>
        <taxon>Agaricomycotina</taxon>
        <taxon>Tremellomycetes</taxon>
        <taxon>Filobasidiales</taxon>
        <taxon>Filobasidiaceae</taxon>
        <taxon>Naganishia</taxon>
    </lineage>
</organism>
<gene>
    <name evidence="3" type="ORF">NliqN6_1319</name>
</gene>
<sequence length="1100" mass="113645">MFSPLVSTVCLGLAFLLPSSLAQQYAGDVIPNSLPGVPGSELAYFRIADPKGKNNALTLINYQSLQRDGTRLVPSKIQRAVIIIHGLNRDPGTYMSNMLSALNNGGISDPNINQDSIAIFAPYFSNGDDKNVGYPWTSGLSPGRGSTSNALVWQASYWASGANNQYPWNATSVSSFEALDQIVKYFDNRAMFPNLKHIVVGGHSLGAQATNRYAEVGNVLNTNSPITYYIANPNSWAWLSADRPLSTAGCDRYDNWREGFTNYTQYPMSYGVALVNQGRSAILAQYNSRSKAYGRGIQDTADDSSTCAPFTTGANRNERFFNFIKAFPAICTAPGTGQCDTIDYVNTGHDAGAMFASPAGLARLFVDNFYGSLPGSVAYDFGYPRRQAGDDPFPDPTQSSTVITAPSQVYAGNMTYSGCWTDSASGSRSLKVLAYESASNTIEMCTSTCAQMGYLIAGMEYGIQCFCGTAFSPYAQMTSQAGCAMTCSGNSTQICGDSNRLSVYSNGVPAQMAIPGLPEVVGNYTVYQCMTEATSGRALSALSYSDVSGMTLESCARFCNGYTYFGTEYGQECYCGSYFNSGSKIASGNDCSMLCSGNATQLCGAASRLSTYQLSSGVSVSVISQAPPGSTPTTSPGSAASLTIPVESACPATNGQTLIDVNGANYTIHCSADSSTTSYSSARAAQSYLDCMSACDLASSSGCIGFTYVGVANGAGPGTCYLKSGNVGSFIAAGNNLISGNLVGSVVSSGTGVTSSSPTATPALSGYCPTADNQVFTDSNGIDYVVRCSSDSSTGSYTSAPATRSYMDCMVACDSAKSTGCIGFTYVGGANGIGGGQCYLKSGTIGRFITTGSNLISAVLVSASSNTALPSPTATSPATTASAQPDYCPSADGKSVTDANGFNYTVQCSSDSSTASYTSVSASGSYLDCMTACDAASSTGCIGFTYVGGANGFGGGQCYLKSGAIGTFIPRGSDLISAVLVGSGSIGTTSTSTSTATPSSSVTKFCPSANGTVVADPNGFNYTVRCSSDSTVNSYKSAPATSSYLDCMTACDADYVNNCTGAVYVGRAGGAGAGTCYLKRIMGDYSVAGADLIAISRAVN</sequence>
<dbReference type="InterPro" id="IPR002889">
    <property type="entry name" value="WSC_carb-bd"/>
</dbReference>
<reference evidence="3" key="1">
    <citation type="submission" date="2020-07" db="EMBL/GenBank/DDBJ databases">
        <title>Draft Genome Sequence of a Deep-Sea Yeast, Naganishia (Cryptococcus) liquefaciens strain N6.</title>
        <authorList>
            <person name="Han Y.W."/>
            <person name="Kajitani R."/>
            <person name="Morimoto H."/>
            <person name="Parhat M."/>
            <person name="Tsubouchi H."/>
            <person name="Bakenova O."/>
            <person name="Ogata M."/>
            <person name="Argunhan B."/>
            <person name="Aoki R."/>
            <person name="Kajiwara S."/>
            <person name="Itoh T."/>
            <person name="Iwasaki H."/>
        </authorList>
    </citation>
    <scope>NUCLEOTIDE SEQUENCE</scope>
    <source>
        <strain evidence="3">N6</strain>
    </source>
</reference>
<dbReference type="Gene3D" id="3.40.50.1820">
    <property type="entry name" value="alpha/beta hydrolase"/>
    <property type="match status" value="1"/>
</dbReference>
<feature type="domain" description="WSC" evidence="2">
    <location>
        <begin position="413"/>
        <end position="507"/>
    </location>
</feature>